<proteinExistence type="predicted"/>
<reference evidence="1 2" key="1">
    <citation type="submission" date="2020-02" db="EMBL/GenBank/DDBJ databases">
        <authorList>
            <person name="Ferguson B K."/>
        </authorList>
    </citation>
    <scope>NUCLEOTIDE SEQUENCE [LARGE SCALE GENOMIC DNA]</scope>
</reference>
<keyword evidence="2" id="KW-1185">Reference proteome</keyword>
<organism evidence="1 2">
    <name type="scientific">Nesidiocoris tenuis</name>
    <dbReference type="NCBI Taxonomy" id="355587"/>
    <lineage>
        <taxon>Eukaryota</taxon>
        <taxon>Metazoa</taxon>
        <taxon>Ecdysozoa</taxon>
        <taxon>Arthropoda</taxon>
        <taxon>Hexapoda</taxon>
        <taxon>Insecta</taxon>
        <taxon>Pterygota</taxon>
        <taxon>Neoptera</taxon>
        <taxon>Paraneoptera</taxon>
        <taxon>Hemiptera</taxon>
        <taxon>Heteroptera</taxon>
        <taxon>Panheteroptera</taxon>
        <taxon>Cimicomorpha</taxon>
        <taxon>Miridae</taxon>
        <taxon>Dicyphina</taxon>
        <taxon>Nesidiocoris</taxon>
    </lineage>
</organism>
<dbReference type="AlphaFoldDB" id="A0A6H5HBH2"/>
<feature type="non-terminal residue" evidence="1">
    <location>
        <position position="103"/>
    </location>
</feature>
<gene>
    <name evidence="1" type="ORF">NTEN_LOCUS18068</name>
</gene>
<evidence type="ECO:0000313" key="1">
    <source>
        <dbReference type="EMBL" id="CAB0013457.1"/>
    </source>
</evidence>
<dbReference type="EMBL" id="CADCXU010026746">
    <property type="protein sequence ID" value="CAB0013457.1"/>
    <property type="molecule type" value="Genomic_DNA"/>
</dbReference>
<protein>
    <submittedName>
        <fullName evidence="1">Uncharacterized protein</fullName>
    </submittedName>
</protein>
<dbReference type="Proteomes" id="UP000479000">
    <property type="component" value="Unassembled WGS sequence"/>
</dbReference>
<accession>A0A6H5HBH2</accession>
<evidence type="ECO:0000313" key="2">
    <source>
        <dbReference type="Proteomes" id="UP000479000"/>
    </source>
</evidence>
<name>A0A6H5HBH2_9HEMI</name>
<sequence>MGIFSSQVSEESTEVKLLDFVKKTNNLEKILQDYECIGIYQTRTVFGGRTAAVRIDAWKTVNSCVLRPAGLLRNVKHVACYHEPGCSAVMRLPHHGFTNPVIR</sequence>